<reference evidence="1 2" key="1">
    <citation type="submission" date="2018-06" db="EMBL/GenBank/DDBJ databases">
        <title>Genomic Encyclopedia of Type Strains, Phase IV (KMG-IV): sequencing the most valuable type-strain genomes for metagenomic binning, comparative biology and taxonomic classification.</title>
        <authorList>
            <person name="Goeker M."/>
        </authorList>
    </citation>
    <scope>NUCLEOTIDE SEQUENCE [LARGE SCALE GENOMIC DNA]</scope>
    <source>
        <strain evidence="1 2">DSM 25532</strain>
    </source>
</reference>
<sequence>MSVMHSAEREAILKSPLQCLLRGVPSTGASPMLLLPAI</sequence>
<gene>
    <name evidence="1" type="ORF">DES53_10183</name>
</gene>
<dbReference type="Proteomes" id="UP000253426">
    <property type="component" value="Unassembled WGS sequence"/>
</dbReference>
<dbReference type="AlphaFoldDB" id="A0A366HSN2"/>
<keyword evidence="2" id="KW-1185">Reference proteome</keyword>
<evidence type="ECO:0000313" key="2">
    <source>
        <dbReference type="Proteomes" id="UP000253426"/>
    </source>
</evidence>
<dbReference type="EMBL" id="QNRR01000001">
    <property type="protein sequence ID" value="RBP47286.1"/>
    <property type="molecule type" value="Genomic_DNA"/>
</dbReference>
<accession>A0A366HSN2</accession>
<comment type="caution">
    <text evidence="1">The sequence shown here is derived from an EMBL/GenBank/DDBJ whole genome shotgun (WGS) entry which is preliminary data.</text>
</comment>
<evidence type="ECO:0000313" key="1">
    <source>
        <dbReference type="EMBL" id="RBP47286.1"/>
    </source>
</evidence>
<organism evidence="1 2">
    <name type="scientific">Roseimicrobium gellanilyticum</name>
    <dbReference type="NCBI Taxonomy" id="748857"/>
    <lineage>
        <taxon>Bacteria</taxon>
        <taxon>Pseudomonadati</taxon>
        <taxon>Verrucomicrobiota</taxon>
        <taxon>Verrucomicrobiia</taxon>
        <taxon>Verrucomicrobiales</taxon>
        <taxon>Verrucomicrobiaceae</taxon>
        <taxon>Roseimicrobium</taxon>
    </lineage>
</organism>
<name>A0A366HSN2_9BACT</name>
<proteinExistence type="predicted"/>
<protein>
    <submittedName>
        <fullName evidence="1">Uncharacterized protein</fullName>
    </submittedName>
</protein>